<reference evidence="1" key="1">
    <citation type="journal article" date="2012" name="Nat. Biotechnol.">
        <title>Reference genome sequence of the model plant Setaria.</title>
        <authorList>
            <person name="Bennetzen J.L."/>
            <person name="Schmutz J."/>
            <person name="Wang H."/>
            <person name="Percifield R."/>
            <person name="Hawkins J."/>
            <person name="Pontaroli A.C."/>
            <person name="Estep M."/>
            <person name="Feng L."/>
            <person name="Vaughn J.N."/>
            <person name="Grimwood J."/>
            <person name="Jenkins J."/>
            <person name="Barry K."/>
            <person name="Lindquist E."/>
            <person name="Hellsten U."/>
            <person name="Deshpande S."/>
            <person name="Wang X."/>
            <person name="Wu X."/>
            <person name="Mitros T."/>
            <person name="Triplett J."/>
            <person name="Yang X."/>
            <person name="Ye C.Y."/>
            <person name="Mauro-Herrera M."/>
            <person name="Wang L."/>
            <person name="Li P."/>
            <person name="Sharma M."/>
            <person name="Sharma R."/>
            <person name="Ronald P.C."/>
            <person name="Panaud O."/>
            <person name="Kellogg E.A."/>
            <person name="Brutnell T.P."/>
            <person name="Doust A.N."/>
            <person name="Tuskan G.A."/>
            <person name="Rokhsar D."/>
            <person name="Devos K.M."/>
        </authorList>
    </citation>
    <scope>NUCLEOTIDE SEQUENCE [LARGE SCALE GENOMIC DNA]</scope>
    <source>
        <strain evidence="1">Yugu1</strain>
    </source>
</reference>
<organism evidence="1">
    <name type="scientific">Setaria italica</name>
    <name type="common">Foxtail millet</name>
    <name type="synonym">Panicum italicum</name>
    <dbReference type="NCBI Taxonomy" id="4555"/>
    <lineage>
        <taxon>Eukaryota</taxon>
        <taxon>Viridiplantae</taxon>
        <taxon>Streptophyta</taxon>
        <taxon>Embryophyta</taxon>
        <taxon>Tracheophyta</taxon>
        <taxon>Spermatophyta</taxon>
        <taxon>Magnoliopsida</taxon>
        <taxon>Liliopsida</taxon>
        <taxon>Poales</taxon>
        <taxon>Poaceae</taxon>
        <taxon>PACMAD clade</taxon>
        <taxon>Panicoideae</taxon>
        <taxon>Panicodae</taxon>
        <taxon>Paniceae</taxon>
        <taxon>Cenchrinae</taxon>
        <taxon>Setaria</taxon>
    </lineage>
</organism>
<gene>
    <name evidence="1" type="ORF">SETIT_2G174400v2</name>
</gene>
<accession>A0A368Q074</accession>
<sequence>MAMGAVGDRREASSRGEALPPLAASRTGCAWYRSLPAGLPVLADLHGLKVKPQLADDAALPFLLQNEQPDGATSCSGGHSSS</sequence>
<protein>
    <submittedName>
        <fullName evidence="1">Uncharacterized protein</fullName>
    </submittedName>
</protein>
<dbReference type="EMBL" id="CM003529">
    <property type="protein sequence ID" value="RCV11292.1"/>
    <property type="molecule type" value="Genomic_DNA"/>
</dbReference>
<proteinExistence type="predicted"/>
<name>A0A368Q074_SETIT</name>
<evidence type="ECO:0000313" key="1">
    <source>
        <dbReference type="EMBL" id="RCV11292.1"/>
    </source>
</evidence>
<reference evidence="1" key="2">
    <citation type="submission" date="2015-07" db="EMBL/GenBank/DDBJ databases">
        <authorList>
            <person name="Noorani M."/>
        </authorList>
    </citation>
    <scope>NUCLEOTIDE SEQUENCE</scope>
    <source>
        <strain evidence="1">Yugu1</strain>
    </source>
</reference>
<dbReference type="AlphaFoldDB" id="A0A368Q074"/>